<sequence length="292" mass="33732">MKFLWVFFSGLLLAACNNGDSNMTNTQSHIEIELHDKIENIVQSTPLEISQECLSELDLCWYKFKRSANEKDLPTVTVKNSSTSLTIEKATSFTMVIDKKIGDTIENVDITVRGLPDNSPHEKQKDFIYDLLKKIKSAGWKHYFYPGDPRISGSEIGKIPSPDDVLGHLVSSHPWLDPDYELDIDRWLKIESFYNWYFYNDGVYLTFKAWRRDSKDTPDKTGTYLLSMEFLSERDFWSSGFTKDEEKARWKELLPAQLKRDHDARIAAENNARAAGIEIDENYKDPVIKAIQ</sequence>
<proteinExistence type="predicted"/>
<name>A0ABN4MQW9_9PSED</name>
<evidence type="ECO:0000313" key="1">
    <source>
        <dbReference type="EMBL" id="AMQ84392.1"/>
    </source>
</evidence>
<dbReference type="RefSeq" id="WP_064381738.1">
    <property type="nucleotide sequence ID" value="NZ_BQIG01000008.1"/>
</dbReference>
<evidence type="ECO:0008006" key="3">
    <source>
        <dbReference type="Google" id="ProtNLM"/>
    </source>
</evidence>
<gene>
    <name evidence="1" type="ORF">AWU82_14065</name>
</gene>
<organism evidence="1 2">
    <name type="scientific">Pseudomonas glycinae</name>
    <dbReference type="NCBI Taxonomy" id="1785145"/>
    <lineage>
        <taxon>Bacteria</taxon>
        <taxon>Pseudomonadati</taxon>
        <taxon>Pseudomonadota</taxon>
        <taxon>Gammaproteobacteria</taxon>
        <taxon>Pseudomonadales</taxon>
        <taxon>Pseudomonadaceae</taxon>
        <taxon>Pseudomonas</taxon>
    </lineage>
</organism>
<dbReference type="EMBL" id="CP014205">
    <property type="protein sequence ID" value="AMQ84392.1"/>
    <property type="molecule type" value="Genomic_DNA"/>
</dbReference>
<evidence type="ECO:0000313" key="2">
    <source>
        <dbReference type="Proteomes" id="UP000075187"/>
    </source>
</evidence>
<protein>
    <recommendedName>
        <fullName evidence="3">Lipoprotein</fullName>
    </recommendedName>
</protein>
<dbReference type="Proteomes" id="UP000075187">
    <property type="component" value="Chromosome"/>
</dbReference>
<accession>A0ABN4MQW9</accession>
<reference evidence="1" key="1">
    <citation type="submission" date="2017-12" db="EMBL/GenBank/DDBJ databases">
        <title>Pseudomonas sp. MS586 complete sequence.</title>
        <authorList>
            <person name="Lu S."/>
            <person name="Deng P."/>
        </authorList>
    </citation>
    <scope>NUCLEOTIDE SEQUENCE</scope>
    <source>
        <strain evidence="1">MS586</strain>
    </source>
</reference>
<dbReference type="PROSITE" id="PS51257">
    <property type="entry name" value="PROKAR_LIPOPROTEIN"/>
    <property type="match status" value="1"/>
</dbReference>
<keyword evidence="2" id="KW-1185">Reference proteome</keyword>